<dbReference type="Gene3D" id="3.40.50.10190">
    <property type="entry name" value="BRCT domain"/>
    <property type="match status" value="1"/>
</dbReference>
<feature type="binding site" evidence="11">
    <location>
        <position position="311"/>
    </location>
    <ligand>
        <name>NAD(+)</name>
        <dbReference type="ChEBI" id="CHEBI:57540"/>
    </ligand>
</feature>
<dbReference type="InterPro" id="IPR041663">
    <property type="entry name" value="DisA/LigA_HHH"/>
</dbReference>
<feature type="binding site" evidence="11">
    <location>
        <position position="428"/>
    </location>
    <ligand>
        <name>Zn(2+)</name>
        <dbReference type="ChEBI" id="CHEBI:29105"/>
    </ligand>
</feature>
<keyword evidence="5 11" id="KW-0862">Zinc</keyword>
<dbReference type="SUPFAM" id="SSF56091">
    <property type="entry name" value="DNA ligase/mRNA capping enzyme, catalytic domain"/>
    <property type="match status" value="1"/>
</dbReference>
<feature type="binding site" evidence="11">
    <location>
        <begin position="83"/>
        <end position="84"/>
    </location>
    <ligand>
        <name>NAD(+)</name>
        <dbReference type="ChEBI" id="CHEBI:57540"/>
    </ligand>
</feature>
<feature type="binding site" evidence="11">
    <location>
        <position position="408"/>
    </location>
    <ligand>
        <name>Zn(2+)</name>
        <dbReference type="ChEBI" id="CHEBI:29105"/>
    </ligand>
</feature>
<dbReference type="PROSITE" id="PS50172">
    <property type="entry name" value="BRCT"/>
    <property type="match status" value="1"/>
</dbReference>
<dbReference type="OrthoDB" id="9759736at2"/>
<keyword evidence="3 11" id="KW-0479">Metal-binding</keyword>
<feature type="binding site" evidence="11">
    <location>
        <begin position="33"/>
        <end position="37"/>
    </location>
    <ligand>
        <name>NAD(+)</name>
        <dbReference type="ChEBI" id="CHEBI:57540"/>
    </ligand>
</feature>
<dbReference type="SUPFAM" id="SSF47781">
    <property type="entry name" value="RuvA domain 2-like"/>
    <property type="match status" value="1"/>
</dbReference>
<dbReference type="Pfam" id="PF03120">
    <property type="entry name" value="OB_DNA_ligase"/>
    <property type="match status" value="1"/>
</dbReference>
<comment type="function">
    <text evidence="11">DNA ligase that catalyzes the formation of phosphodiester linkages between 5'-phosphoryl and 3'-hydroxyl groups in double-stranded DNA using NAD as a coenzyme and as the energy source for the reaction. It is essential for DNA replication and repair of damaged DNA.</text>
</comment>
<evidence type="ECO:0000256" key="8">
    <source>
        <dbReference type="ARBA" id="ARBA00023204"/>
    </source>
</evidence>
<comment type="caution">
    <text evidence="13">The sequence shown here is derived from an EMBL/GenBank/DDBJ whole genome shotgun (WGS) entry which is preliminary data.</text>
</comment>
<evidence type="ECO:0000259" key="12">
    <source>
        <dbReference type="PROSITE" id="PS50172"/>
    </source>
</evidence>
<evidence type="ECO:0000256" key="6">
    <source>
        <dbReference type="ARBA" id="ARBA00022842"/>
    </source>
</evidence>
<dbReference type="Gene3D" id="2.40.50.140">
    <property type="entry name" value="Nucleic acid-binding proteins"/>
    <property type="match status" value="1"/>
</dbReference>
<dbReference type="Pfam" id="PF03119">
    <property type="entry name" value="DNA_ligase_ZBD"/>
    <property type="match status" value="1"/>
</dbReference>
<dbReference type="InterPro" id="IPR013840">
    <property type="entry name" value="DNAligase_N"/>
</dbReference>
<dbReference type="NCBIfam" id="TIGR00575">
    <property type="entry name" value="dnlj"/>
    <property type="match status" value="1"/>
</dbReference>
<dbReference type="InterPro" id="IPR001357">
    <property type="entry name" value="BRCT_dom"/>
</dbReference>
<keyword evidence="2 11" id="KW-0235">DNA replication</keyword>
<dbReference type="SUPFAM" id="SSF50249">
    <property type="entry name" value="Nucleic acid-binding proteins"/>
    <property type="match status" value="1"/>
</dbReference>
<dbReference type="PANTHER" id="PTHR23389:SF9">
    <property type="entry name" value="DNA LIGASE"/>
    <property type="match status" value="1"/>
</dbReference>
<dbReference type="InterPro" id="IPR010994">
    <property type="entry name" value="RuvA_2-like"/>
</dbReference>
<dbReference type="GO" id="GO:0046872">
    <property type="term" value="F:metal ion binding"/>
    <property type="evidence" value="ECO:0007669"/>
    <property type="project" value="UniProtKB-KW"/>
</dbReference>
<evidence type="ECO:0000256" key="10">
    <source>
        <dbReference type="ARBA" id="ARBA00034005"/>
    </source>
</evidence>
<comment type="cofactor">
    <cofactor evidence="11">
        <name>Mg(2+)</name>
        <dbReference type="ChEBI" id="CHEBI:18420"/>
    </cofactor>
    <cofactor evidence="11">
        <name>Mn(2+)</name>
        <dbReference type="ChEBI" id="CHEBI:29035"/>
    </cofactor>
</comment>
<dbReference type="Gene3D" id="6.20.10.30">
    <property type="match status" value="1"/>
</dbReference>
<keyword evidence="1 11" id="KW-0436">Ligase</keyword>
<evidence type="ECO:0000256" key="3">
    <source>
        <dbReference type="ARBA" id="ARBA00022723"/>
    </source>
</evidence>
<feature type="domain" description="BRCT" evidence="12">
    <location>
        <begin position="590"/>
        <end position="668"/>
    </location>
</feature>
<dbReference type="PANTHER" id="PTHR23389">
    <property type="entry name" value="CHROMOSOME TRANSMISSION FIDELITY FACTOR 18"/>
    <property type="match status" value="1"/>
</dbReference>
<dbReference type="InterPro" id="IPR012340">
    <property type="entry name" value="NA-bd_OB-fold"/>
</dbReference>
<dbReference type="HAMAP" id="MF_01588">
    <property type="entry name" value="DNA_ligase_A"/>
    <property type="match status" value="1"/>
</dbReference>
<evidence type="ECO:0000256" key="4">
    <source>
        <dbReference type="ARBA" id="ARBA00022763"/>
    </source>
</evidence>
<dbReference type="GO" id="GO:0003911">
    <property type="term" value="F:DNA ligase (NAD+) activity"/>
    <property type="evidence" value="ECO:0007669"/>
    <property type="project" value="UniProtKB-UniRule"/>
</dbReference>
<dbReference type="Gene3D" id="3.30.470.30">
    <property type="entry name" value="DNA ligase/mRNA capping enzyme"/>
    <property type="match status" value="1"/>
</dbReference>
<proteinExistence type="inferred from homology"/>
<reference evidence="13 14" key="1">
    <citation type="submission" date="2019-03" db="EMBL/GenBank/DDBJ databases">
        <title>Genomic Encyclopedia of Type Strains, Phase IV (KMG-IV): sequencing the most valuable type-strain genomes for metagenomic binning, comparative biology and taxonomic classification.</title>
        <authorList>
            <person name="Goeker M."/>
        </authorList>
    </citation>
    <scope>NUCLEOTIDE SEQUENCE [LARGE SCALE GENOMIC DNA]</scope>
    <source>
        <strain evidence="13 14">DSM 20467</strain>
    </source>
</reference>
<evidence type="ECO:0000256" key="5">
    <source>
        <dbReference type="ARBA" id="ARBA00022833"/>
    </source>
</evidence>
<feature type="binding site" evidence="11">
    <location>
        <position position="112"/>
    </location>
    <ligand>
        <name>NAD(+)</name>
        <dbReference type="ChEBI" id="CHEBI:57540"/>
    </ligand>
</feature>
<dbReference type="NCBIfam" id="NF005932">
    <property type="entry name" value="PRK07956.1"/>
    <property type="match status" value="1"/>
</dbReference>
<dbReference type="EC" id="6.5.1.2" evidence="11"/>
<dbReference type="SMART" id="SM00292">
    <property type="entry name" value="BRCT"/>
    <property type="match status" value="1"/>
</dbReference>
<protein>
    <recommendedName>
        <fullName evidence="11">DNA ligase</fullName>
        <ecNumber evidence="11">6.5.1.2</ecNumber>
    </recommendedName>
    <alternativeName>
        <fullName evidence="11">Polydeoxyribonucleotide synthase [NAD(+)]</fullName>
    </alternativeName>
</protein>
<dbReference type="Pfam" id="PF01653">
    <property type="entry name" value="DNA_ligase_aden"/>
    <property type="match status" value="1"/>
</dbReference>
<dbReference type="FunFam" id="1.10.287.610:FF:000002">
    <property type="entry name" value="DNA ligase"/>
    <property type="match status" value="1"/>
</dbReference>
<dbReference type="InterPro" id="IPR033136">
    <property type="entry name" value="DNA_ligase_CS"/>
</dbReference>
<dbReference type="InterPro" id="IPR001679">
    <property type="entry name" value="DNA_ligase"/>
</dbReference>
<dbReference type="GO" id="GO:0006281">
    <property type="term" value="P:DNA repair"/>
    <property type="evidence" value="ECO:0007669"/>
    <property type="project" value="UniProtKB-KW"/>
</dbReference>
<evidence type="ECO:0000313" key="13">
    <source>
        <dbReference type="EMBL" id="TCS80927.1"/>
    </source>
</evidence>
<dbReference type="Pfam" id="PF12826">
    <property type="entry name" value="HHH_2"/>
    <property type="match status" value="1"/>
</dbReference>
<dbReference type="RefSeq" id="WP_132547633.1">
    <property type="nucleotide sequence ID" value="NZ_SMAA01000003.1"/>
</dbReference>
<dbReference type="Pfam" id="PF22745">
    <property type="entry name" value="Nlig-Ia"/>
    <property type="match status" value="1"/>
</dbReference>
<dbReference type="SUPFAM" id="SSF52113">
    <property type="entry name" value="BRCT domain"/>
    <property type="match status" value="1"/>
</dbReference>
<dbReference type="AlphaFoldDB" id="A0A4R3KCS9"/>
<keyword evidence="6 11" id="KW-0460">Magnesium</keyword>
<keyword evidence="4 11" id="KW-0227">DNA damage</keyword>
<accession>A0A4R3KCS9</accession>
<dbReference type="SMART" id="SM00532">
    <property type="entry name" value="LIGANc"/>
    <property type="match status" value="1"/>
</dbReference>
<dbReference type="CDD" id="cd17748">
    <property type="entry name" value="BRCT_DNA_ligase_like"/>
    <property type="match status" value="1"/>
</dbReference>
<comment type="similarity">
    <text evidence="11">Belongs to the NAD-dependent DNA ligase family. LigA subfamily.</text>
</comment>
<feature type="binding site" evidence="11">
    <location>
        <position position="171"/>
    </location>
    <ligand>
        <name>NAD(+)</name>
        <dbReference type="ChEBI" id="CHEBI:57540"/>
    </ligand>
</feature>
<dbReference type="PROSITE" id="PS01056">
    <property type="entry name" value="DNA_LIGASE_N2"/>
    <property type="match status" value="1"/>
</dbReference>
<evidence type="ECO:0000313" key="14">
    <source>
        <dbReference type="Proteomes" id="UP000295188"/>
    </source>
</evidence>
<keyword evidence="7 11" id="KW-0520">NAD</keyword>
<dbReference type="EMBL" id="SMAA01000003">
    <property type="protein sequence ID" value="TCS80927.1"/>
    <property type="molecule type" value="Genomic_DNA"/>
</dbReference>
<name>A0A4R3KCS9_9FIRM</name>
<dbReference type="GO" id="GO:0006260">
    <property type="term" value="P:DNA replication"/>
    <property type="evidence" value="ECO:0007669"/>
    <property type="project" value="UniProtKB-KW"/>
</dbReference>
<dbReference type="Gene3D" id="1.10.287.610">
    <property type="entry name" value="Helix hairpin bin"/>
    <property type="match status" value="1"/>
</dbReference>
<dbReference type="GO" id="GO:0005829">
    <property type="term" value="C:cytosol"/>
    <property type="evidence" value="ECO:0007669"/>
    <property type="project" value="TreeGrafter"/>
</dbReference>
<dbReference type="InterPro" id="IPR004150">
    <property type="entry name" value="NAD_DNA_ligase_OB"/>
</dbReference>
<feature type="binding site" evidence="11">
    <location>
        <position position="405"/>
    </location>
    <ligand>
        <name>Zn(2+)</name>
        <dbReference type="ChEBI" id="CHEBI:29105"/>
    </ligand>
</feature>
<dbReference type="Gene3D" id="1.10.150.20">
    <property type="entry name" value="5' to 3' exonuclease, C-terminal subdomain"/>
    <property type="match status" value="2"/>
</dbReference>
<feature type="binding site" evidence="11">
    <location>
        <position position="135"/>
    </location>
    <ligand>
        <name>NAD(+)</name>
        <dbReference type="ChEBI" id="CHEBI:57540"/>
    </ligand>
</feature>
<dbReference type="InterPro" id="IPR013839">
    <property type="entry name" value="DNAligase_adenylation"/>
</dbReference>
<organism evidence="13 14">
    <name type="scientific">Pectinatus cerevisiiphilus</name>
    <dbReference type="NCBI Taxonomy" id="86956"/>
    <lineage>
        <taxon>Bacteria</taxon>
        <taxon>Bacillati</taxon>
        <taxon>Bacillota</taxon>
        <taxon>Negativicutes</taxon>
        <taxon>Selenomonadales</taxon>
        <taxon>Selenomonadaceae</taxon>
        <taxon>Pectinatus</taxon>
    </lineage>
</organism>
<dbReference type="CDD" id="cd00114">
    <property type="entry name" value="LIGANc"/>
    <property type="match status" value="1"/>
</dbReference>
<keyword evidence="9 11" id="KW-0464">Manganese</keyword>
<dbReference type="InterPro" id="IPR004149">
    <property type="entry name" value="Znf_DNAligase_C4"/>
</dbReference>
<gene>
    <name evidence="11" type="primary">ligA</name>
    <name evidence="13" type="ORF">EDC37_10397</name>
</gene>
<comment type="catalytic activity">
    <reaction evidence="10 11">
        <text>NAD(+) + (deoxyribonucleotide)n-3'-hydroxyl + 5'-phospho-(deoxyribonucleotide)m = (deoxyribonucleotide)n+m + AMP + beta-nicotinamide D-nucleotide.</text>
        <dbReference type="EC" id="6.5.1.2"/>
    </reaction>
</comment>
<evidence type="ECO:0000256" key="9">
    <source>
        <dbReference type="ARBA" id="ARBA00023211"/>
    </source>
</evidence>
<evidence type="ECO:0000256" key="1">
    <source>
        <dbReference type="ARBA" id="ARBA00022598"/>
    </source>
</evidence>
<dbReference type="PIRSF" id="PIRSF001604">
    <property type="entry name" value="LigA"/>
    <property type="match status" value="1"/>
</dbReference>
<sequence length="668" mass="74696">MAENVKEKLATLRKEILRHNDLYYNNDSPEITDYQYDQLMLELKKLEKEHPEMVTADSPTQRVGGVAKRTAGILVRHDVPMLSLQDVFSKEDIDEFVDAILHDMPDCEFVVEEKIDGLSLALRYYNGVLKTAITRGDGIVEGEDVTANALNLRGVSSTLPEKLPYLEVRGEVYMTREAFEKVNKEQLENDKKLFANPRNCAAGTLRQLDSNVIKKRGLSIFAFNLQKAEGRLFTKHDETLRYFKEQGIPIIHDYVVCKTKQEVWQAIEAIEKRRNKLPYDIDGAVVKVNSLAQREILGATSKVPRWAVAYKYPPEEKDTKLLAIKLSVGRTGRITPTAIFEPVQLCGTVVERATLHNQDFIDALDIRVGDIIRVYKSGEIIPKIRCVLKTKRTVALQPFKIGNKCPVCGAPAIRDENTADVRCTNSSCPAQFEGRLVNFVGRGAMDIKGFGEKYIKKLIDEGYLHDIADIYYLREQRDELVEKGLIGKDKNTDKLLEKIEASKTNAPWRLLAGFGIPNIGKAAAKSLMAYFHTIDALAVADVDTIKQVDDIGDVSAKFVFEFFRGKENIGMLDKLKKAGMNMNEGETVTEVNDNVSDRTFVLTGTLPTMSRTEASAAIEKMGGRVVSSVSAKTDYVVVGENAGSKLVKAQRLGVKTLSEDEFKALLTE</sequence>
<evidence type="ECO:0000256" key="11">
    <source>
        <dbReference type="HAMAP-Rule" id="MF_01588"/>
    </source>
</evidence>
<feature type="binding site" evidence="11">
    <location>
        <position position="423"/>
    </location>
    <ligand>
        <name>Zn(2+)</name>
        <dbReference type="ChEBI" id="CHEBI:29105"/>
    </ligand>
</feature>
<evidence type="ECO:0000256" key="7">
    <source>
        <dbReference type="ARBA" id="ARBA00023027"/>
    </source>
</evidence>
<dbReference type="InterPro" id="IPR036420">
    <property type="entry name" value="BRCT_dom_sf"/>
</dbReference>
<feature type="active site" description="N6-AMP-lysine intermediate" evidence="11">
    <location>
        <position position="114"/>
    </location>
</feature>
<keyword evidence="14" id="KW-1185">Reference proteome</keyword>
<evidence type="ECO:0000256" key="2">
    <source>
        <dbReference type="ARBA" id="ARBA00022705"/>
    </source>
</evidence>
<dbReference type="Pfam" id="PF00533">
    <property type="entry name" value="BRCT"/>
    <property type="match status" value="1"/>
</dbReference>
<dbReference type="Proteomes" id="UP000295188">
    <property type="component" value="Unassembled WGS sequence"/>
</dbReference>
<keyword evidence="8 11" id="KW-0234">DNA repair</keyword>
<feature type="binding site" evidence="11">
    <location>
        <position position="287"/>
    </location>
    <ligand>
        <name>NAD(+)</name>
        <dbReference type="ChEBI" id="CHEBI:57540"/>
    </ligand>
</feature>